<feature type="region of interest" description="Disordered" evidence="2">
    <location>
        <begin position="228"/>
        <end position="251"/>
    </location>
</feature>
<evidence type="ECO:0000313" key="5">
    <source>
        <dbReference type="Proteomes" id="UP001634394"/>
    </source>
</evidence>
<protein>
    <recommendedName>
        <fullName evidence="3">W2 domain-containing protein</fullName>
    </recommendedName>
</protein>
<dbReference type="InterPro" id="IPR003890">
    <property type="entry name" value="MIF4G-like_typ-3"/>
</dbReference>
<dbReference type="CDD" id="cd11559">
    <property type="entry name" value="W2_eIF4G1_like"/>
    <property type="match status" value="1"/>
</dbReference>
<dbReference type="GO" id="GO:0006417">
    <property type="term" value="P:regulation of translation"/>
    <property type="evidence" value="ECO:0007669"/>
    <property type="project" value="UniProtKB-KW"/>
</dbReference>
<feature type="compositionally biased region" description="Polar residues" evidence="2">
    <location>
        <begin position="228"/>
        <end position="240"/>
    </location>
</feature>
<dbReference type="PANTHER" id="PTHR23253">
    <property type="entry name" value="EUKARYOTIC TRANSLATION INITIATION FACTOR 4 GAMMA"/>
    <property type="match status" value="1"/>
</dbReference>
<dbReference type="PANTHER" id="PTHR23253:SF78">
    <property type="entry name" value="EUKARYOTIC TRANSLATION INITIATION FACTOR 4G1, ISOFORM B-RELATED"/>
    <property type="match status" value="1"/>
</dbReference>
<dbReference type="PROSITE" id="PS51363">
    <property type="entry name" value="W2"/>
    <property type="match status" value="1"/>
</dbReference>
<organism evidence="4 5">
    <name type="scientific">Sinanodonta woodiana</name>
    <name type="common">Chinese pond mussel</name>
    <name type="synonym">Anodonta woodiana</name>
    <dbReference type="NCBI Taxonomy" id="1069815"/>
    <lineage>
        <taxon>Eukaryota</taxon>
        <taxon>Metazoa</taxon>
        <taxon>Spiralia</taxon>
        <taxon>Lophotrochozoa</taxon>
        <taxon>Mollusca</taxon>
        <taxon>Bivalvia</taxon>
        <taxon>Autobranchia</taxon>
        <taxon>Heteroconchia</taxon>
        <taxon>Palaeoheterodonta</taxon>
        <taxon>Unionida</taxon>
        <taxon>Unionoidea</taxon>
        <taxon>Unionidae</taxon>
        <taxon>Unioninae</taxon>
        <taxon>Sinanodonta</taxon>
    </lineage>
</organism>
<dbReference type="SMART" id="SM00543">
    <property type="entry name" value="MIF4G"/>
    <property type="match status" value="1"/>
</dbReference>
<dbReference type="Gene3D" id="1.25.40.180">
    <property type="match status" value="3"/>
</dbReference>
<feature type="domain" description="W2" evidence="3">
    <location>
        <begin position="292"/>
        <end position="457"/>
    </location>
</feature>
<dbReference type="EMBL" id="JBJQND010000011">
    <property type="protein sequence ID" value="KAL3861768.1"/>
    <property type="molecule type" value="Genomic_DNA"/>
</dbReference>
<evidence type="ECO:0000313" key="4">
    <source>
        <dbReference type="EMBL" id="KAL3861768.1"/>
    </source>
</evidence>
<dbReference type="InterPro" id="IPR016024">
    <property type="entry name" value="ARM-type_fold"/>
</dbReference>
<name>A0ABD3VL56_SINWO</name>
<comment type="caution">
    <text evidence="4">The sequence shown here is derived from an EMBL/GenBank/DDBJ whole genome shotgun (WGS) entry which is preliminary data.</text>
</comment>
<evidence type="ECO:0000256" key="1">
    <source>
        <dbReference type="ARBA" id="ARBA00022845"/>
    </source>
</evidence>
<gene>
    <name evidence="4" type="ORF">ACJMK2_007789</name>
</gene>
<keyword evidence="5" id="KW-1185">Reference proteome</keyword>
<dbReference type="SUPFAM" id="SSF48371">
    <property type="entry name" value="ARM repeat"/>
    <property type="match status" value="2"/>
</dbReference>
<evidence type="ECO:0000256" key="2">
    <source>
        <dbReference type="SAM" id="MobiDB-lite"/>
    </source>
</evidence>
<reference evidence="4 5" key="1">
    <citation type="submission" date="2024-11" db="EMBL/GenBank/DDBJ databases">
        <title>Chromosome-level genome assembly of the freshwater bivalve Anodonta woodiana.</title>
        <authorList>
            <person name="Chen X."/>
        </authorList>
    </citation>
    <scope>NUCLEOTIDE SEQUENCE [LARGE SCALE GENOMIC DNA]</scope>
    <source>
        <strain evidence="4">MN2024</strain>
        <tissue evidence="4">Gills</tissue>
    </source>
</reference>
<dbReference type="Pfam" id="PF02020">
    <property type="entry name" value="W2"/>
    <property type="match status" value="1"/>
</dbReference>
<proteinExistence type="predicted"/>
<dbReference type="FunFam" id="1.25.40.180:FF:000042">
    <property type="entry name" value="Eukaryotic translation initiation factor 4 gamma"/>
    <property type="match status" value="1"/>
</dbReference>
<evidence type="ECO:0000259" key="3">
    <source>
        <dbReference type="PROSITE" id="PS51363"/>
    </source>
</evidence>
<sequence length="457" mass="52483">MGGQGRTIRPVKHIGRLKKEDIKLHHAKDPWKPKCLAARIDHGEVDIRSDELCKKVRGILNKLTSQTFQELVAKMQSLKLDTETCLRNVIDIVFETVRCLKMFIGELFKLKMLTENIMHDCVFKLLQTKDEDNIECLCLLLKTIGKELDTDKAKPRMDQYFAQMQKIVNEKKLSSRVRFMLQDVIELRQVKWVPRRDDNNPKTIDQIHQEVAQEAQDRAIFVQTLQQVKTQKGSHGSSPRQPMGDEASGADGSNIVSHASFGTDQSIDPTKLNNKLEFTKGGNSASKSPTANMAIPKIEERLNDLITNKFCSNEEVFDWIEEEVDELTIKQEYFIRALMTAVCKSAVIVSSNNLMKVDKSQIQRRVNLLEKYLDHQANFELQALFALQALVHKMEHPPGVLRELFDILYDEDIISEDVFIQWEKSEDPQEQEGKGVAMKQVVQFFTWLKEAEDHAES</sequence>
<dbReference type="AlphaFoldDB" id="A0ABD3VL56"/>
<keyword evidence="1" id="KW-0810">Translation regulation</keyword>
<accession>A0ABD3VL56</accession>
<dbReference type="Proteomes" id="UP001634394">
    <property type="component" value="Unassembled WGS sequence"/>
</dbReference>
<dbReference type="Pfam" id="PF02854">
    <property type="entry name" value="MIF4G"/>
    <property type="match status" value="1"/>
</dbReference>
<dbReference type="SMART" id="SM00515">
    <property type="entry name" value="eIF5C"/>
    <property type="match status" value="1"/>
</dbReference>
<dbReference type="InterPro" id="IPR003307">
    <property type="entry name" value="W2_domain"/>
</dbReference>